<dbReference type="AlphaFoldDB" id="A0A915IED6"/>
<dbReference type="Proteomes" id="UP000887565">
    <property type="component" value="Unplaced"/>
</dbReference>
<proteinExistence type="predicted"/>
<name>A0A915IED6_ROMCU</name>
<evidence type="ECO:0000313" key="1">
    <source>
        <dbReference type="Proteomes" id="UP000887565"/>
    </source>
</evidence>
<protein>
    <submittedName>
        <fullName evidence="2">Uncharacterized protein</fullName>
    </submittedName>
</protein>
<keyword evidence="1" id="KW-1185">Reference proteome</keyword>
<dbReference type="WBParaSite" id="nRc.2.0.1.t12262-RA">
    <property type="protein sequence ID" value="nRc.2.0.1.t12262-RA"/>
    <property type="gene ID" value="nRc.2.0.1.g12262"/>
</dbReference>
<evidence type="ECO:0000313" key="2">
    <source>
        <dbReference type="WBParaSite" id="nRc.2.0.1.t12262-RA"/>
    </source>
</evidence>
<accession>A0A915IED6</accession>
<reference evidence="2" key="1">
    <citation type="submission" date="2022-11" db="UniProtKB">
        <authorList>
            <consortium name="WormBaseParasite"/>
        </authorList>
    </citation>
    <scope>IDENTIFICATION</scope>
</reference>
<sequence length="139" mass="16412">MLEWMDERIRRKNARRYLLDPIPIDPAYSKSHGKSFHFSKKVTRADQVDPEGSRSFRQLQSASGINRIIQPTETSWENLVNDTCVSYCIKKFFLEHDHRLILSANVDFYRDNSSTTHFRIKIYEKLFKEAQSAIKNNDL</sequence>
<organism evidence="1 2">
    <name type="scientific">Romanomermis culicivorax</name>
    <name type="common">Nematode worm</name>
    <dbReference type="NCBI Taxonomy" id="13658"/>
    <lineage>
        <taxon>Eukaryota</taxon>
        <taxon>Metazoa</taxon>
        <taxon>Ecdysozoa</taxon>
        <taxon>Nematoda</taxon>
        <taxon>Enoplea</taxon>
        <taxon>Dorylaimia</taxon>
        <taxon>Mermithida</taxon>
        <taxon>Mermithoidea</taxon>
        <taxon>Mermithidae</taxon>
        <taxon>Romanomermis</taxon>
    </lineage>
</organism>